<dbReference type="Pfam" id="PF18052">
    <property type="entry name" value="Rx_N"/>
    <property type="match status" value="1"/>
</dbReference>
<dbReference type="Pfam" id="PF23559">
    <property type="entry name" value="WHD_DRP"/>
    <property type="match status" value="1"/>
</dbReference>
<dbReference type="GO" id="GO:0005524">
    <property type="term" value="F:ATP binding"/>
    <property type="evidence" value="ECO:0007669"/>
    <property type="project" value="UniProtKB-KW"/>
</dbReference>
<evidence type="ECO:0000256" key="5">
    <source>
        <dbReference type="ARBA" id="ARBA00022840"/>
    </source>
</evidence>
<dbReference type="InterPro" id="IPR056789">
    <property type="entry name" value="LRR_R13L1-DRL21"/>
</dbReference>
<dbReference type="PRINTS" id="PR00364">
    <property type="entry name" value="DISEASERSIST"/>
</dbReference>
<dbReference type="PANTHER" id="PTHR36766">
    <property type="entry name" value="PLANT BROAD-SPECTRUM MILDEW RESISTANCE PROTEIN RPW8"/>
    <property type="match status" value="1"/>
</dbReference>
<dbReference type="InterPro" id="IPR038005">
    <property type="entry name" value="RX-like_CC"/>
</dbReference>
<dbReference type="Gene3D" id="3.40.50.300">
    <property type="entry name" value="P-loop containing nucleotide triphosphate hydrolases"/>
    <property type="match status" value="1"/>
</dbReference>
<evidence type="ECO:0000256" key="2">
    <source>
        <dbReference type="ARBA" id="ARBA00022737"/>
    </source>
</evidence>
<dbReference type="InterPro" id="IPR058922">
    <property type="entry name" value="WHD_DRP"/>
</dbReference>
<proteinExistence type="predicted"/>
<keyword evidence="2" id="KW-0677">Repeat</keyword>
<feature type="domain" description="Disease resistance N-terminal" evidence="7">
    <location>
        <begin position="9"/>
        <end position="101"/>
    </location>
</feature>
<evidence type="ECO:0000313" key="10">
    <source>
        <dbReference type="EMBL" id="KAJ9685410.1"/>
    </source>
</evidence>
<organism evidence="10 11">
    <name type="scientific">Vitis rotundifolia</name>
    <name type="common">Muscadine grape</name>
    <dbReference type="NCBI Taxonomy" id="103349"/>
    <lineage>
        <taxon>Eukaryota</taxon>
        <taxon>Viridiplantae</taxon>
        <taxon>Streptophyta</taxon>
        <taxon>Embryophyta</taxon>
        <taxon>Tracheophyta</taxon>
        <taxon>Spermatophyta</taxon>
        <taxon>Magnoliopsida</taxon>
        <taxon>eudicotyledons</taxon>
        <taxon>Gunneridae</taxon>
        <taxon>Pentapetalae</taxon>
        <taxon>rosids</taxon>
        <taxon>Vitales</taxon>
        <taxon>Vitaceae</taxon>
        <taxon>Viteae</taxon>
        <taxon>Vitis</taxon>
    </lineage>
</organism>
<keyword evidence="3" id="KW-0547">Nucleotide-binding</keyword>
<dbReference type="GO" id="GO:0051707">
    <property type="term" value="P:response to other organism"/>
    <property type="evidence" value="ECO:0007669"/>
    <property type="project" value="UniProtKB-ARBA"/>
</dbReference>
<reference evidence="10 11" key="1">
    <citation type="journal article" date="2023" name="BMC Biotechnol.">
        <title>Vitis rotundifolia cv Carlos genome sequencing.</title>
        <authorList>
            <person name="Huff M."/>
            <person name="Hulse-Kemp A."/>
            <person name="Scheffler B."/>
            <person name="Youngblood R."/>
            <person name="Simpson S."/>
            <person name="Babiker E."/>
            <person name="Staton M."/>
        </authorList>
    </citation>
    <scope>NUCLEOTIDE SEQUENCE [LARGE SCALE GENOMIC DNA]</scope>
    <source>
        <tissue evidence="10">Leaf</tissue>
    </source>
</reference>
<dbReference type="InterPro" id="IPR027417">
    <property type="entry name" value="P-loop_NTPase"/>
</dbReference>
<dbReference type="GO" id="GO:0043531">
    <property type="term" value="F:ADP binding"/>
    <property type="evidence" value="ECO:0007669"/>
    <property type="project" value="InterPro"/>
</dbReference>
<dbReference type="InterPro" id="IPR002182">
    <property type="entry name" value="NB-ARC"/>
</dbReference>
<evidence type="ECO:0000313" key="11">
    <source>
        <dbReference type="Proteomes" id="UP001168098"/>
    </source>
</evidence>
<keyword evidence="1" id="KW-0433">Leucine-rich repeat</keyword>
<dbReference type="InterPro" id="IPR042197">
    <property type="entry name" value="Apaf_helical"/>
</dbReference>
<dbReference type="FunFam" id="1.10.10.10:FF:000322">
    <property type="entry name" value="Probable disease resistance protein At1g63360"/>
    <property type="match status" value="1"/>
</dbReference>
<evidence type="ECO:0000259" key="7">
    <source>
        <dbReference type="Pfam" id="PF18052"/>
    </source>
</evidence>
<feature type="domain" description="R13L1/DRL21-like LRR repeat region" evidence="9">
    <location>
        <begin position="701"/>
        <end position="827"/>
    </location>
</feature>
<dbReference type="Gene3D" id="3.80.10.10">
    <property type="entry name" value="Ribonuclease Inhibitor"/>
    <property type="match status" value="3"/>
</dbReference>
<feature type="domain" description="NB-ARC" evidence="6">
    <location>
        <begin position="193"/>
        <end position="353"/>
    </location>
</feature>
<evidence type="ECO:0000259" key="6">
    <source>
        <dbReference type="Pfam" id="PF00931"/>
    </source>
</evidence>
<dbReference type="InterPro" id="IPR032675">
    <property type="entry name" value="LRR_dom_sf"/>
</dbReference>
<keyword evidence="4" id="KW-0611">Plant defense</keyword>
<dbReference type="Proteomes" id="UP001168098">
    <property type="component" value="Unassembled WGS sequence"/>
</dbReference>
<evidence type="ECO:0000259" key="9">
    <source>
        <dbReference type="Pfam" id="PF25019"/>
    </source>
</evidence>
<dbReference type="InterPro" id="IPR036388">
    <property type="entry name" value="WH-like_DNA-bd_sf"/>
</dbReference>
<dbReference type="GO" id="GO:0006952">
    <property type="term" value="P:defense response"/>
    <property type="evidence" value="ECO:0007669"/>
    <property type="project" value="UniProtKB-KW"/>
</dbReference>
<dbReference type="SUPFAM" id="SSF52540">
    <property type="entry name" value="P-loop containing nucleoside triphosphate hydrolases"/>
    <property type="match status" value="1"/>
</dbReference>
<accession>A0AA38ZAG3</accession>
<evidence type="ECO:0000256" key="1">
    <source>
        <dbReference type="ARBA" id="ARBA00022614"/>
    </source>
</evidence>
<protein>
    <recommendedName>
        <fullName evidence="12">Disease resistance RPP13-like protein 1</fullName>
    </recommendedName>
</protein>
<keyword evidence="5" id="KW-0067">ATP-binding</keyword>
<dbReference type="Pfam" id="PF25019">
    <property type="entry name" value="LRR_R13L1-DRL21"/>
    <property type="match status" value="1"/>
</dbReference>
<feature type="domain" description="Disease resistance protein winged helix" evidence="8">
    <location>
        <begin position="440"/>
        <end position="508"/>
    </location>
</feature>
<dbReference type="CDD" id="cd14798">
    <property type="entry name" value="RX-CC_like"/>
    <property type="match status" value="1"/>
</dbReference>
<dbReference type="InterPro" id="IPR041118">
    <property type="entry name" value="Rx_N"/>
</dbReference>
<keyword evidence="11" id="KW-1185">Reference proteome</keyword>
<dbReference type="PANTHER" id="PTHR36766:SF51">
    <property type="entry name" value="DISEASE RESISTANCE RPP13-LIKE PROTEIN 1"/>
    <property type="match status" value="1"/>
</dbReference>
<evidence type="ECO:0000259" key="8">
    <source>
        <dbReference type="Pfam" id="PF23559"/>
    </source>
</evidence>
<dbReference type="Gene3D" id="1.10.8.430">
    <property type="entry name" value="Helical domain of apoptotic protease-activating factors"/>
    <property type="match status" value="1"/>
</dbReference>
<dbReference type="Gene3D" id="1.10.10.10">
    <property type="entry name" value="Winged helix-like DNA-binding domain superfamily/Winged helix DNA-binding domain"/>
    <property type="match status" value="1"/>
</dbReference>
<dbReference type="FunFam" id="3.40.50.300:FF:001091">
    <property type="entry name" value="Probable disease resistance protein At1g61300"/>
    <property type="match status" value="1"/>
</dbReference>
<sequence length="1376" mass="155557">MAGFVGEAVLSGFIQKLVDMVISPELWKYARKEQVDSELNKWKKILIKIHAVVHDAEGKQMTNPLVKMWLDEVRDLAYDVEDILDDFATEALRSSLIMAQPQQGTSKVRGMLSSLIPSASTSNFSMGSKIEEITARLQDISAQKNDLDLREIAAGWSDRKRKRAQTLPSTSLVVESRVYGRETDKAAIVDMLLKDDLSSDEEVSVIPIVGMGGIGKTTLAQLAFNDDKVKGHFDLTEWVYVSDDFDVSRITKTILQSVDPGTRDVNDLNLLQVNLKQNFSGKKFLLVLDDVWNENCHEWDTLCMPMRAGAPGSKLIVTTRNEGVVAVTGTCPAYPLRELSYNDCLSLFTQQALRTINFDSHPHLKEVGEEIVRRCKGLPLAAKALGGMLRNQLNRDAWENILTSKIWDLPEGKSHILPALMLSYHHLPSHLKRCFAYCSMFPKDYEFKKDDLVLLWMAEGFLQQTKGNARPEDLGSKYFDDLFSMSFFQHSSRYSSQYVMHDLINDLAQSVAGEICFHLDSAWENNKQSTIYEKARHSSFNSGRSQMWRKLEHLHKVKCLRTLVALPIEIFSPYSISSKTLDDLLKEVKCLRVLSLSDSIINKLPNSIGNLKYLRYLNLSKSFLKKLPDSVGHLYNLQTLILSYCQRLIMLPMGIRNLIKLRHLDISNTSQLQEMPSQIGNLTNLQTLSKFIVGEGNGLAIRELKNLFDLRGELSIFGLHNVMDIQDVRDANLESKHHIEELRVEWSNDFGASRNAMRERHVWEQLRPHRNLKKLTIASYGGSEFPSWMKDPSFPIMTRLILKDCKRCKLLPALGQLSSLKVLHIQGLNGVSSIDEEFYGRIVKPFPSLEYLKFEEMAEWEYWFCPDAINEGELFPCLRELTIRGCRKLGKQLPNCLPSLMKLDIIECPNLGVSVSRFASLGEVSLAECNEMASTSEVNSGLQTVSIRGCDWLVSLEEQRLPCNLKILRIKKCHNLEKLSNGLQTLMCLVELEIMECPKLKSFPDTGLPPLLSRLVVSGCEGLKLLPHNYSSSALESLEVYACPSLRCFPTGELPTTLKKLYIEDCENLESLPEGMMHHKSTCLEILWINGCSSLKSFPTRELPSTIKRLQIWYCSNLESMSENMCPNNSALEYLGLWGYPNLRTLPDCLHNLKQLCINDCEGLECFPARGLSTSTLTYLEIQRCDNLKSLPHQMRDLKSLRDLTILFCPGVESFPEGGLPPNLISLKICDCKNLKTPISKWGFHTLTSLLSLTIEDTFPDMVSFSDDECLLPVSLTSLTIKGMESLASLSLQNLISLIFLTIGGMESLASLALQNLISLQFLDISHCPNLRSLGLMPATLEKLKIWDCPILEEMYSKENGAYWPNIAHIPFIRID</sequence>
<evidence type="ECO:0000256" key="3">
    <source>
        <dbReference type="ARBA" id="ARBA00022741"/>
    </source>
</evidence>
<gene>
    <name evidence="10" type="ORF">PVL29_017445</name>
</gene>
<evidence type="ECO:0008006" key="12">
    <source>
        <dbReference type="Google" id="ProtNLM"/>
    </source>
</evidence>
<evidence type="ECO:0000256" key="4">
    <source>
        <dbReference type="ARBA" id="ARBA00022821"/>
    </source>
</evidence>
<dbReference type="EMBL" id="JARBHA010000013">
    <property type="protein sequence ID" value="KAJ9685410.1"/>
    <property type="molecule type" value="Genomic_DNA"/>
</dbReference>
<comment type="caution">
    <text evidence="10">The sequence shown here is derived from an EMBL/GenBank/DDBJ whole genome shotgun (WGS) entry which is preliminary data.</text>
</comment>
<dbReference type="SUPFAM" id="SSF52058">
    <property type="entry name" value="L domain-like"/>
    <property type="match status" value="3"/>
</dbReference>
<dbReference type="Pfam" id="PF00931">
    <property type="entry name" value="NB-ARC"/>
    <property type="match status" value="1"/>
</dbReference>
<dbReference type="Gene3D" id="1.20.5.4130">
    <property type="match status" value="1"/>
</dbReference>
<name>A0AA38ZAG3_VITRO</name>